<dbReference type="PANTHER" id="PTHR30092">
    <property type="entry name" value="INNER MEMBRANE PROTEIN CRED"/>
    <property type="match status" value="1"/>
</dbReference>
<dbReference type="KEGG" id="orb:IPMB12_07515"/>
<feature type="transmembrane region" description="Helical" evidence="1">
    <location>
        <begin position="81"/>
        <end position="102"/>
    </location>
</feature>
<evidence type="ECO:0008006" key="4">
    <source>
        <dbReference type="Google" id="ProtNLM"/>
    </source>
</evidence>
<reference evidence="2 3" key="1">
    <citation type="submission" date="2020-03" db="EMBL/GenBank/DDBJ databases">
        <title>Complete genome sequence of Orbus sp. IPMB12 (BCRC 80908).</title>
        <authorList>
            <person name="Lo W.-S."/>
            <person name="Chang T.-H."/>
            <person name="Kuo C.-H."/>
        </authorList>
    </citation>
    <scope>NUCLEOTIDE SEQUENCE [LARGE SCALE GENOMIC DNA]</scope>
    <source>
        <strain evidence="2 3">IPMB12</strain>
    </source>
</reference>
<dbReference type="PANTHER" id="PTHR30092:SF0">
    <property type="entry name" value="INNER MEMBRANE PROTEIN CRED"/>
    <property type="match status" value="1"/>
</dbReference>
<name>A0A6G9IBD4_9GAMM</name>
<dbReference type="Pfam" id="PF06123">
    <property type="entry name" value="CreD"/>
    <property type="match status" value="1"/>
</dbReference>
<feature type="transmembrane region" description="Helical" evidence="1">
    <location>
        <begin position="188"/>
        <end position="207"/>
    </location>
</feature>
<keyword evidence="1" id="KW-0472">Membrane</keyword>
<evidence type="ECO:0000256" key="1">
    <source>
        <dbReference type="SAM" id="Phobius"/>
    </source>
</evidence>
<feature type="transmembrane region" description="Helical" evidence="1">
    <location>
        <begin position="7"/>
        <end position="27"/>
    </location>
</feature>
<feature type="transmembrane region" description="Helical" evidence="1">
    <location>
        <begin position="161"/>
        <end position="182"/>
    </location>
</feature>
<dbReference type="InterPro" id="IPR010364">
    <property type="entry name" value="Uncharacterised_IM_CreD"/>
</dbReference>
<dbReference type="EMBL" id="CP050253">
    <property type="protein sequence ID" value="QIQ21545.1"/>
    <property type="molecule type" value="Genomic_DNA"/>
</dbReference>
<feature type="transmembrane region" description="Helical" evidence="1">
    <location>
        <begin position="135"/>
        <end position="154"/>
    </location>
</feature>
<feature type="transmembrane region" description="Helical" evidence="1">
    <location>
        <begin position="109"/>
        <end position="129"/>
    </location>
</feature>
<gene>
    <name evidence="2" type="ORF">IPMB12_07515</name>
</gene>
<dbReference type="Proteomes" id="UP000501168">
    <property type="component" value="Chromosome"/>
</dbReference>
<dbReference type="InParanoid" id="A0A6G9IBD4"/>
<protein>
    <recommendedName>
        <fullName evidence="4">Inner membrane protein CreD</fullName>
    </recommendedName>
</protein>
<dbReference type="AlphaFoldDB" id="A0A6G9IBD4"/>
<dbReference type="GO" id="GO:0005886">
    <property type="term" value="C:plasma membrane"/>
    <property type="evidence" value="ECO:0007669"/>
    <property type="project" value="TreeGrafter"/>
</dbReference>
<evidence type="ECO:0000313" key="2">
    <source>
        <dbReference type="EMBL" id="QIQ21545.1"/>
    </source>
</evidence>
<proteinExistence type="predicted"/>
<dbReference type="RefSeq" id="WP_166916466.1">
    <property type="nucleotide sequence ID" value="NZ_CP050253.1"/>
</dbReference>
<organism evidence="2 3">
    <name type="scientific">Zophobihabitans entericus</name>
    <dbReference type="NCBI Taxonomy" id="1635327"/>
    <lineage>
        <taxon>Bacteria</taxon>
        <taxon>Pseudomonadati</taxon>
        <taxon>Pseudomonadota</taxon>
        <taxon>Gammaproteobacteria</taxon>
        <taxon>Orbales</taxon>
        <taxon>Orbaceae</taxon>
        <taxon>Zophobihabitans</taxon>
    </lineage>
</organism>
<evidence type="ECO:0000313" key="3">
    <source>
        <dbReference type="Proteomes" id="UP000501168"/>
    </source>
</evidence>
<sequence>MEMRLTLFWKVIAIIALTCILEVPLYIVGEYIANKVTELNSVSSLIVDSADKLTSLLHTAVDTTKDGVVDASYNYELNARLFYYSVFFLGLAFLLLLVIDFLAHAKLHLFHYSIIGIGLLLFYLVTLALSDYVAFPFAYSISAVLCALLSMFYLSSPMNSIGASVGYGVVLLVLFGLNFYLVTIINNVLIFSVICLFILFVTVLVLTRTVNWNEPPKRIEGGAEKIS</sequence>
<accession>A0A6G9IBD4</accession>
<keyword evidence="1" id="KW-1133">Transmembrane helix</keyword>
<keyword evidence="3" id="KW-1185">Reference proteome</keyword>
<keyword evidence="1" id="KW-0812">Transmembrane</keyword>